<feature type="compositionally biased region" description="Polar residues" evidence="1">
    <location>
        <begin position="497"/>
        <end position="511"/>
    </location>
</feature>
<sequence>MTSAPLAGHGFQSSVQIVQRDQISGDRQHLSASPALPSASRSAELVAGGIGRMTANQLTTQGTAVARAVGANGWASATESALASTGAYLEGPLGGSLEAVEGVLDSVAALPLLHRFDDRLQRVLSLDRYRRRLTSTLGIGQQELDLEEPWGDLEQSLTTRVASAIQLGLEPILITSDSLLWPSLAADLIVAGGDALSDVSATTGNALVDASASGLSRAGQWVALAGQVLGGQRDETSLQGVAARTALRHGGISHSGIPRLDEQAVVGLVESIGNDERSTLTAAADLGRGSLSQMLATEAVGLTGEFGVMVTRPGDMLDDRVTLALAPAQQLGDMSANLSSLVGDTRTTLEEVGRLVDAGQDLSGRLQGLVLADSLDSGVTTLGRVDQGLDRTGNRLLPLADTLVEGLAQADTRIETLADRLGGTLDPVTSAQQDGVNRLADAVVQAPMSSRPLSELGDAVVALGDGMRLAPIAAGLDWMMVVPVPGREGPLAGDTPADSSTAGTDTDQSPGHPTVDGHALAGSRADHMP</sequence>
<accession>A0AAU7KDJ6</accession>
<dbReference type="AlphaFoldDB" id="A0AAU7KDJ6"/>
<dbReference type="RefSeq" id="WP_348826768.1">
    <property type="nucleotide sequence ID" value="NZ_CP098827.1"/>
</dbReference>
<reference evidence="2" key="1">
    <citation type="submission" date="2022-06" db="EMBL/GenBank/DDBJ databases">
        <title>A novel DMS-producing enzyme.</title>
        <authorList>
            <person name="Zhang Y."/>
        </authorList>
    </citation>
    <scope>NUCLEOTIDE SEQUENCE</scope>
    <source>
        <strain evidence="2">RT37</strain>
    </source>
</reference>
<protein>
    <submittedName>
        <fullName evidence="2">Uncharacterized protein</fullName>
    </submittedName>
</protein>
<dbReference type="EMBL" id="CP098827">
    <property type="protein sequence ID" value="XBO69725.1"/>
    <property type="molecule type" value="Genomic_DNA"/>
</dbReference>
<proteinExistence type="predicted"/>
<gene>
    <name evidence="2" type="ORF">NFG58_13965</name>
</gene>
<feature type="region of interest" description="Disordered" evidence="1">
    <location>
        <begin position="487"/>
        <end position="529"/>
    </location>
</feature>
<evidence type="ECO:0000313" key="2">
    <source>
        <dbReference type="EMBL" id="XBO69725.1"/>
    </source>
</evidence>
<evidence type="ECO:0000256" key="1">
    <source>
        <dbReference type="SAM" id="MobiDB-lite"/>
    </source>
</evidence>
<name>A0AAU7KDJ6_9GAMM</name>
<organism evidence="2">
    <name type="scientific">Halomonas sp. RT37</name>
    <dbReference type="NCBI Taxonomy" id="2950872"/>
    <lineage>
        <taxon>Bacteria</taxon>
        <taxon>Pseudomonadati</taxon>
        <taxon>Pseudomonadota</taxon>
        <taxon>Gammaproteobacteria</taxon>
        <taxon>Oceanospirillales</taxon>
        <taxon>Halomonadaceae</taxon>
        <taxon>Halomonas</taxon>
    </lineage>
</organism>